<proteinExistence type="predicted"/>
<gene>
    <name evidence="1" type="ORF">A2720_03235</name>
</gene>
<evidence type="ECO:0000313" key="2">
    <source>
        <dbReference type="Proteomes" id="UP000178892"/>
    </source>
</evidence>
<protein>
    <submittedName>
        <fullName evidence="1">Uncharacterized protein</fullName>
    </submittedName>
</protein>
<sequence>MKNRAHRETEYIISEVLNGPPMFSISLLIYSIDKFFNNELSITAENKQTGLLFMGIHAAALTISEALWGLHGQVGYQMFLEKFLDEEQPDREFSKIAKPIHDWRNILAHQFLSSSGHNFDYDYHMEKGYKINNKDLIINPSIYLSCYLRAFKDNRIMNYASKLNKKEQEKIKQRILGKYLQK</sequence>
<accession>A0A1F5NVY8</accession>
<dbReference type="EMBL" id="MFEL01000003">
    <property type="protein sequence ID" value="OGE81849.1"/>
    <property type="molecule type" value="Genomic_DNA"/>
</dbReference>
<dbReference type="AlphaFoldDB" id="A0A1F5NVY8"/>
<organism evidence="1 2">
    <name type="scientific">Candidatus Doudnabacteria bacterium RIFCSPHIGHO2_01_FULL_46_24</name>
    <dbReference type="NCBI Taxonomy" id="1817825"/>
    <lineage>
        <taxon>Bacteria</taxon>
        <taxon>Candidatus Doudnaibacteriota</taxon>
    </lineage>
</organism>
<evidence type="ECO:0000313" key="1">
    <source>
        <dbReference type="EMBL" id="OGE81849.1"/>
    </source>
</evidence>
<reference evidence="1 2" key="1">
    <citation type="journal article" date="2016" name="Nat. Commun.">
        <title>Thousands of microbial genomes shed light on interconnected biogeochemical processes in an aquifer system.</title>
        <authorList>
            <person name="Anantharaman K."/>
            <person name="Brown C.T."/>
            <person name="Hug L.A."/>
            <person name="Sharon I."/>
            <person name="Castelle C.J."/>
            <person name="Probst A.J."/>
            <person name="Thomas B.C."/>
            <person name="Singh A."/>
            <person name="Wilkins M.J."/>
            <person name="Karaoz U."/>
            <person name="Brodie E.L."/>
            <person name="Williams K.H."/>
            <person name="Hubbard S.S."/>
            <person name="Banfield J.F."/>
        </authorList>
    </citation>
    <scope>NUCLEOTIDE SEQUENCE [LARGE SCALE GENOMIC DNA]</scope>
</reference>
<dbReference type="Proteomes" id="UP000178892">
    <property type="component" value="Unassembled WGS sequence"/>
</dbReference>
<name>A0A1F5NVY8_9BACT</name>
<comment type="caution">
    <text evidence="1">The sequence shown here is derived from an EMBL/GenBank/DDBJ whole genome shotgun (WGS) entry which is preliminary data.</text>
</comment>